<evidence type="ECO:0000256" key="6">
    <source>
        <dbReference type="ARBA" id="ARBA00022691"/>
    </source>
</evidence>
<feature type="binding site" evidence="7">
    <location>
        <position position="107"/>
    </location>
    <ligand>
        <name>S-adenosyl-L-methionine</name>
        <dbReference type="ChEBI" id="CHEBI:59789"/>
    </ligand>
</feature>
<protein>
    <recommendedName>
        <fullName evidence="1 7">16S rRNA aminocarboxypropyltransferase</fullName>
        <ecNumber evidence="7">2.5.1.157</ecNumber>
    </recommendedName>
</protein>
<dbReference type="EC" id="2.5.1.157" evidence="7"/>
<keyword evidence="4 7" id="KW-0698">rRNA processing</keyword>
<feature type="binding site" evidence="7">
    <location>
        <position position="88"/>
    </location>
    <ligand>
        <name>S-adenosyl-L-methionine</name>
        <dbReference type="ChEBI" id="CHEBI:59789"/>
    </ligand>
</feature>
<dbReference type="InterPro" id="IPR022968">
    <property type="entry name" value="Tsr3-like"/>
</dbReference>
<evidence type="ECO:0000256" key="1">
    <source>
        <dbReference type="ARBA" id="ARBA00014114"/>
    </source>
</evidence>
<evidence type="ECO:0000256" key="2">
    <source>
        <dbReference type="ARBA" id="ARBA00022490"/>
    </source>
</evidence>
<dbReference type="AlphaFoldDB" id="A0A7J3Y0H7"/>
<keyword evidence="2 7" id="KW-0963">Cytoplasm</keyword>
<dbReference type="InterPro" id="IPR007177">
    <property type="entry name" value="Tsr3_C"/>
</dbReference>
<proteinExistence type="inferred from homology"/>
<evidence type="ECO:0000259" key="8">
    <source>
        <dbReference type="Pfam" id="PF04034"/>
    </source>
</evidence>
<dbReference type="Pfam" id="PF04034">
    <property type="entry name" value="Ribo_biogen_C"/>
    <property type="match status" value="1"/>
</dbReference>
<dbReference type="GO" id="GO:0106388">
    <property type="term" value="F:rRNA small subunit aminocarboxypropyltransferase activity"/>
    <property type="evidence" value="ECO:0007669"/>
    <property type="project" value="UniProtKB-EC"/>
</dbReference>
<sequence>MPRILIIYKREDDPGKNTSLKMVRMGLAEIVKPSLVRRGVVLNPFSNDYLGPWLRGEVELNGIVVVDASWRRLQPGVFHGIRGRHVKLPPLIAANPVNYGKPCILSSIEAVAASLFITGFKDYYQRLQGLFKWMKTFNDLNNDLLEEYSKASTLEELENAIREFWENPPC</sequence>
<reference evidence="9" key="1">
    <citation type="journal article" date="2020" name="mSystems">
        <title>Genome- and Community-Level Interaction Insights into Carbon Utilization and Element Cycling Functions of Hydrothermarchaeota in Hydrothermal Sediment.</title>
        <authorList>
            <person name="Zhou Z."/>
            <person name="Liu Y."/>
            <person name="Xu W."/>
            <person name="Pan J."/>
            <person name="Luo Z.H."/>
            <person name="Li M."/>
        </authorList>
    </citation>
    <scope>NUCLEOTIDE SEQUENCE [LARGE SCALE GENOMIC DNA]</scope>
    <source>
        <strain evidence="9">SpSt-110</strain>
    </source>
</reference>
<feature type="binding site" evidence="7">
    <location>
        <position position="18"/>
    </location>
    <ligand>
        <name>S-adenosyl-L-methionine</name>
        <dbReference type="ChEBI" id="CHEBI:59789"/>
    </ligand>
</feature>
<dbReference type="EMBL" id="DRYK01000078">
    <property type="protein sequence ID" value="HHP68305.1"/>
    <property type="molecule type" value="Genomic_DNA"/>
</dbReference>
<dbReference type="HAMAP" id="MF_01116">
    <property type="entry name" value="TSR3"/>
    <property type="match status" value="1"/>
</dbReference>
<dbReference type="GO" id="GO:0005737">
    <property type="term" value="C:cytoplasm"/>
    <property type="evidence" value="ECO:0007669"/>
    <property type="project" value="UniProtKB-SubCell"/>
</dbReference>
<name>A0A7J3Y0H7_9CREN</name>
<dbReference type="PANTHER" id="PTHR20426:SF0">
    <property type="entry name" value="18S RRNA AMINOCARBOXYPROPYLTRANSFERASE"/>
    <property type="match status" value="1"/>
</dbReference>
<accession>A0A7J3Y0H7</accession>
<evidence type="ECO:0000256" key="5">
    <source>
        <dbReference type="ARBA" id="ARBA00022679"/>
    </source>
</evidence>
<dbReference type="GO" id="GO:1904047">
    <property type="term" value="F:S-adenosyl-L-methionine binding"/>
    <property type="evidence" value="ECO:0007669"/>
    <property type="project" value="UniProtKB-UniRule"/>
</dbReference>
<gene>
    <name evidence="9" type="ORF">ENM60_05940</name>
</gene>
<comment type="function">
    <text evidence="7">Aminocarboxypropyltransferase that catalyzes the aminocarboxypropyl transfer on pseudouridine corresponding to position 914 in M.jannaschii 16S rRNA. It constitutes the last step in biosynthesis of the hypermodified N1-methyl-N3-(3-amino-3-carboxypropyl) pseudouridine (m1acp3-Psi).</text>
</comment>
<comment type="catalytic activity">
    <reaction evidence="7">
        <text>an N(1)-methylpseudouridine in rRNA + S-adenosyl-L-methionine = N(1)-methyl-N(3)-[(3S)-3-amino-3-carboxypropyl]pseudouridine in rRNA + S-methyl-5'-thioadenosine + H(+)</text>
        <dbReference type="Rhea" id="RHEA:63296"/>
        <dbReference type="Rhea" id="RHEA-COMP:11634"/>
        <dbReference type="Rhea" id="RHEA-COMP:16310"/>
        <dbReference type="ChEBI" id="CHEBI:15378"/>
        <dbReference type="ChEBI" id="CHEBI:17509"/>
        <dbReference type="ChEBI" id="CHEBI:59789"/>
        <dbReference type="ChEBI" id="CHEBI:74890"/>
        <dbReference type="ChEBI" id="CHEBI:146234"/>
        <dbReference type="EC" id="2.5.1.157"/>
    </reaction>
</comment>
<comment type="similarity">
    <text evidence="7">Belongs to the TDD superfamily. TSR3 family.</text>
</comment>
<feature type="domain" description="16S/18S rRNA aminocarboxypropyltransferase Tsr3 C-terminal" evidence="8">
    <location>
        <begin position="40"/>
        <end position="164"/>
    </location>
</feature>
<comment type="caution">
    <text evidence="9">The sequence shown here is derived from an EMBL/GenBank/DDBJ whole genome shotgun (WGS) entry which is preliminary data.</text>
</comment>
<evidence type="ECO:0000256" key="7">
    <source>
        <dbReference type="HAMAP-Rule" id="MF_01116"/>
    </source>
</evidence>
<evidence type="ECO:0000256" key="3">
    <source>
        <dbReference type="ARBA" id="ARBA00022517"/>
    </source>
</evidence>
<keyword evidence="6 7" id="KW-0949">S-adenosyl-L-methionine</keyword>
<comment type="caution">
    <text evidence="7">Lacks conserved residue(s) required for the propagation of feature annotation.</text>
</comment>
<comment type="subcellular location">
    <subcellularLocation>
        <location evidence="7">Cytoplasm</location>
    </subcellularLocation>
</comment>
<dbReference type="NCBIfam" id="NF002621">
    <property type="entry name" value="PRK02287.1"/>
    <property type="match status" value="1"/>
</dbReference>
<dbReference type="PANTHER" id="PTHR20426">
    <property type="entry name" value="RIBOSOME BIOGENESIS PROTEIN TSR3 HOMOLOG"/>
    <property type="match status" value="1"/>
</dbReference>
<dbReference type="GO" id="GO:0000455">
    <property type="term" value="P:enzyme-directed rRNA pseudouridine synthesis"/>
    <property type="evidence" value="ECO:0007669"/>
    <property type="project" value="UniProtKB-UniRule"/>
</dbReference>
<organism evidence="9">
    <name type="scientific">Thermogladius calderae</name>
    <dbReference type="NCBI Taxonomy" id="1200300"/>
    <lineage>
        <taxon>Archaea</taxon>
        <taxon>Thermoproteota</taxon>
        <taxon>Thermoprotei</taxon>
        <taxon>Desulfurococcales</taxon>
        <taxon>Desulfurococcaceae</taxon>
        <taxon>Thermogladius</taxon>
    </lineage>
</organism>
<evidence type="ECO:0000256" key="4">
    <source>
        <dbReference type="ARBA" id="ARBA00022552"/>
    </source>
</evidence>
<feature type="binding site" evidence="7">
    <location>
        <position position="66"/>
    </location>
    <ligand>
        <name>S-adenosyl-L-methionine</name>
        <dbReference type="ChEBI" id="CHEBI:59789"/>
    </ligand>
</feature>
<keyword evidence="5 7" id="KW-0808">Transferase</keyword>
<evidence type="ECO:0000313" key="9">
    <source>
        <dbReference type="EMBL" id="HHP68305.1"/>
    </source>
</evidence>
<keyword evidence="3 7" id="KW-0690">Ribosome biogenesis</keyword>